<dbReference type="Gene3D" id="1.10.30.50">
    <property type="match status" value="1"/>
</dbReference>
<evidence type="ECO:0000313" key="2">
    <source>
        <dbReference type="EMBL" id="AFY02019.1"/>
    </source>
</evidence>
<keyword evidence="2" id="KW-0255">Endonuclease</keyword>
<dbReference type="InterPro" id="IPR002711">
    <property type="entry name" value="HNH"/>
</dbReference>
<dbReference type="OrthoDB" id="5295844at2"/>
<reference evidence="2 3" key="1">
    <citation type="journal article" date="2012" name="BMC Genomics">
        <title>Genome analysis of a simultaneously predatory and prey-independent, novel Bdellovibrio bacteriovorus from the River Tiber, supports in silico predictions of both ancient and recent lateral gene transfer from diverse bacteria.</title>
        <authorList>
            <person name="Hobley L."/>
            <person name="Lerner T.R."/>
            <person name="Williams L.E."/>
            <person name="Lambert C."/>
            <person name="Till R."/>
            <person name="Milner D.S."/>
            <person name="Basford S.M."/>
            <person name="Capeness M.J."/>
            <person name="Fenton A.K."/>
            <person name="Atterbury R.J."/>
            <person name="Harris M.A."/>
            <person name="Sockett R.E."/>
        </authorList>
    </citation>
    <scope>NUCLEOTIDE SEQUENCE [LARGE SCALE GENOMIC DNA]</scope>
    <source>
        <strain evidence="2 3">Tiberius</strain>
    </source>
</reference>
<dbReference type="CDD" id="cd00085">
    <property type="entry name" value="HNHc"/>
    <property type="match status" value="1"/>
</dbReference>
<dbReference type="SMART" id="SM00507">
    <property type="entry name" value="HNHc"/>
    <property type="match status" value="1"/>
</dbReference>
<keyword evidence="2" id="KW-0378">Hydrolase</keyword>
<sequence>MNEVVAAVGASQINLSLISNSELLSRMQNLVRTERKITHLILLHIAEIEARKLYAELGYDGMFPYLTRGLGYSEGSAYRRLHSARLLAQVPQIANKIESGSLNLSQLTKMQKCLAKSEDRGEILTVTKTLEVLQKIEDKNTFETEKTLAQEMNVPIESYEMLTPQRDDSVRLLVTLTKEHFSQLELSKSLLSHVCIEGTWAQVIGKLAEVFNKKKLEGRIAVTQSAIVAAADCVGNGAEDDEPKEPRETGVKRSRSYLPRGLRRELFKKAQYRCEYRDTFSGKKCQSSYQLQIDHRIPVALGGSDRAENLRVLCRTHNLAEARRMGIGIKAKI</sequence>
<proteinExistence type="predicted"/>
<dbReference type="Pfam" id="PF01844">
    <property type="entry name" value="HNH"/>
    <property type="match status" value="1"/>
</dbReference>
<keyword evidence="2" id="KW-0540">Nuclease</keyword>
<gene>
    <name evidence="2" type="ORF">Bdt_2336</name>
</gene>
<dbReference type="Proteomes" id="UP000010074">
    <property type="component" value="Chromosome"/>
</dbReference>
<protein>
    <submittedName>
        <fullName evidence="2">HNH endonuclease</fullName>
    </submittedName>
</protein>
<dbReference type="RefSeq" id="WP_015091456.1">
    <property type="nucleotide sequence ID" value="NC_019567.1"/>
</dbReference>
<dbReference type="KEGG" id="bbat:Bdt_2336"/>
<dbReference type="AlphaFoldDB" id="K7ZB11"/>
<accession>K7ZB11</accession>
<evidence type="ECO:0000313" key="3">
    <source>
        <dbReference type="Proteomes" id="UP000010074"/>
    </source>
</evidence>
<dbReference type="PATRIC" id="fig|1069642.3.peg.2309"/>
<dbReference type="EMBL" id="CP002930">
    <property type="protein sequence ID" value="AFY02019.1"/>
    <property type="molecule type" value="Genomic_DNA"/>
</dbReference>
<dbReference type="GO" id="GO:0003676">
    <property type="term" value="F:nucleic acid binding"/>
    <property type="evidence" value="ECO:0007669"/>
    <property type="project" value="InterPro"/>
</dbReference>
<dbReference type="InterPro" id="IPR003615">
    <property type="entry name" value="HNH_nuc"/>
</dbReference>
<evidence type="ECO:0000259" key="1">
    <source>
        <dbReference type="SMART" id="SM00507"/>
    </source>
</evidence>
<dbReference type="STRING" id="1069642.Bdt_2336"/>
<dbReference type="GO" id="GO:0004519">
    <property type="term" value="F:endonuclease activity"/>
    <property type="evidence" value="ECO:0007669"/>
    <property type="project" value="UniProtKB-KW"/>
</dbReference>
<dbReference type="GO" id="GO:0008270">
    <property type="term" value="F:zinc ion binding"/>
    <property type="evidence" value="ECO:0007669"/>
    <property type="project" value="InterPro"/>
</dbReference>
<dbReference type="HOGENOM" id="CLU_055074_0_0_7"/>
<name>K7ZB11_BDEBC</name>
<organism evidence="2 3">
    <name type="scientific">Bdellovibrio bacteriovorus str. Tiberius</name>
    <dbReference type="NCBI Taxonomy" id="1069642"/>
    <lineage>
        <taxon>Bacteria</taxon>
        <taxon>Pseudomonadati</taxon>
        <taxon>Bdellovibrionota</taxon>
        <taxon>Bdellovibrionia</taxon>
        <taxon>Bdellovibrionales</taxon>
        <taxon>Pseudobdellovibrionaceae</taxon>
        <taxon>Bdellovibrio</taxon>
    </lineage>
</organism>
<feature type="domain" description="HNH nuclease" evidence="1">
    <location>
        <begin position="261"/>
        <end position="319"/>
    </location>
</feature>